<organism evidence="3 4">
    <name type="scientific">Symmachiella dynata</name>
    <dbReference type="NCBI Taxonomy" id="2527995"/>
    <lineage>
        <taxon>Bacteria</taxon>
        <taxon>Pseudomonadati</taxon>
        <taxon>Planctomycetota</taxon>
        <taxon>Planctomycetia</taxon>
        <taxon>Planctomycetales</taxon>
        <taxon>Planctomycetaceae</taxon>
        <taxon>Symmachiella</taxon>
    </lineage>
</organism>
<evidence type="ECO:0000313" key="4">
    <source>
        <dbReference type="Proteomes" id="UP000319383"/>
    </source>
</evidence>
<feature type="compositionally biased region" description="Basic and acidic residues" evidence="1">
    <location>
        <begin position="127"/>
        <end position="136"/>
    </location>
</feature>
<feature type="transmembrane region" description="Helical" evidence="2">
    <location>
        <begin position="45"/>
        <end position="63"/>
    </location>
</feature>
<sequence length="136" mass="14753">MVTGRNRGRSGDKAVAYLAVAFVVAGGILFVSVAILLFSPDPPRVFGIMAAVTLGCLFLVWLVSDHRDGRSLKERYGALIGLGPKKEKVKVKVKRVKRSEMEAPNRPPSVEDIRGLSEGANTWVPSSDKRQSDADC</sequence>
<keyword evidence="2" id="KW-0812">Transmembrane</keyword>
<reference evidence="3 4" key="1">
    <citation type="submission" date="2019-02" db="EMBL/GenBank/DDBJ databases">
        <title>Deep-cultivation of Planctomycetes and their phenomic and genomic characterization uncovers novel biology.</title>
        <authorList>
            <person name="Wiegand S."/>
            <person name="Jogler M."/>
            <person name="Boedeker C."/>
            <person name="Pinto D."/>
            <person name="Vollmers J."/>
            <person name="Rivas-Marin E."/>
            <person name="Kohn T."/>
            <person name="Peeters S.H."/>
            <person name="Heuer A."/>
            <person name="Rast P."/>
            <person name="Oberbeckmann S."/>
            <person name="Bunk B."/>
            <person name="Jeske O."/>
            <person name="Meyerdierks A."/>
            <person name="Storesund J.E."/>
            <person name="Kallscheuer N."/>
            <person name="Luecker S."/>
            <person name="Lage O.M."/>
            <person name="Pohl T."/>
            <person name="Merkel B.J."/>
            <person name="Hornburger P."/>
            <person name="Mueller R.-W."/>
            <person name="Bruemmer F."/>
            <person name="Labrenz M."/>
            <person name="Spormann A.M."/>
            <person name="Op den Camp H."/>
            <person name="Overmann J."/>
            <person name="Amann R."/>
            <person name="Jetten M.S.M."/>
            <person name="Mascher T."/>
            <person name="Medema M.H."/>
            <person name="Devos D.P."/>
            <person name="Kaster A.-K."/>
            <person name="Ovreas L."/>
            <person name="Rohde M."/>
            <person name="Galperin M.Y."/>
            <person name="Jogler C."/>
        </authorList>
    </citation>
    <scope>NUCLEOTIDE SEQUENCE [LARGE SCALE GENOMIC DNA]</scope>
    <source>
        <strain evidence="3 4">Mal52</strain>
    </source>
</reference>
<dbReference type="EMBL" id="CP036276">
    <property type="protein sequence ID" value="QDU41962.1"/>
    <property type="molecule type" value="Genomic_DNA"/>
</dbReference>
<protein>
    <submittedName>
        <fullName evidence="3">Uncharacterized protein</fullName>
    </submittedName>
</protein>
<keyword evidence="2" id="KW-1133">Transmembrane helix</keyword>
<proteinExistence type="predicted"/>
<dbReference type="Proteomes" id="UP000319383">
    <property type="component" value="Chromosome"/>
</dbReference>
<name>A0A517ZHN4_9PLAN</name>
<feature type="region of interest" description="Disordered" evidence="1">
    <location>
        <begin position="95"/>
        <end position="136"/>
    </location>
</feature>
<keyword evidence="2" id="KW-0472">Membrane</keyword>
<gene>
    <name evidence="3" type="ORF">Mal52_04170</name>
</gene>
<evidence type="ECO:0000256" key="1">
    <source>
        <dbReference type="SAM" id="MobiDB-lite"/>
    </source>
</evidence>
<dbReference type="AlphaFoldDB" id="A0A517ZHN4"/>
<feature type="transmembrane region" description="Helical" evidence="2">
    <location>
        <begin position="15"/>
        <end position="39"/>
    </location>
</feature>
<dbReference type="RefSeq" id="WP_145373981.1">
    <property type="nucleotide sequence ID" value="NZ_CP036276.1"/>
</dbReference>
<evidence type="ECO:0000313" key="3">
    <source>
        <dbReference type="EMBL" id="QDU41962.1"/>
    </source>
</evidence>
<keyword evidence="4" id="KW-1185">Reference proteome</keyword>
<evidence type="ECO:0000256" key="2">
    <source>
        <dbReference type="SAM" id="Phobius"/>
    </source>
</evidence>
<dbReference type="KEGG" id="sdyn:Mal52_04170"/>
<feature type="compositionally biased region" description="Basic and acidic residues" evidence="1">
    <location>
        <begin position="98"/>
        <end position="115"/>
    </location>
</feature>
<accession>A0A517ZHN4</accession>